<evidence type="ECO:0000313" key="2">
    <source>
        <dbReference type="EMBL" id="KAJ2897630.1"/>
    </source>
</evidence>
<evidence type="ECO:0000313" key="3">
    <source>
        <dbReference type="Proteomes" id="UP001201980"/>
    </source>
</evidence>
<protein>
    <submittedName>
        <fullName evidence="2">Uncharacterized protein</fullName>
    </submittedName>
</protein>
<dbReference type="Proteomes" id="UP001201980">
    <property type="component" value="Unassembled WGS sequence"/>
</dbReference>
<reference evidence="2" key="1">
    <citation type="submission" date="2022-07" db="EMBL/GenBank/DDBJ databases">
        <title>Draft genome sequence of Zalerion maritima ATCC 34329, a (micro)plastics degrading marine fungus.</title>
        <authorList>
            <person name="Paco A."/>
            <person name="Goncalves M.F.M."/>
            <person name="Rocha-Santos T.A.P."/>
            <person name="Alves A."/>
        </authorList>
    </citation>
    <scope>NUCLEOTIDE SEQUENCE</scope>
    <source>
        <strain evidence="2">ATCC 34329</strain>
    </source>
</reference>
<sequence>MSRQDGKDALFIVNVLCIRRKDTGLGPALGPGGTVFPVSARCTLHLTENKRRLSVSNQLCRVKSYASEEDQKPFYAKIHLDKPFPIPVENTFVPDQHRNLGFGSRYSVTFELEVIGSTKWPPVHIKLGEDDESVFKSVPSSHWLISSTNSRGSLRTGAYKAPLVVKVPQSKSQLETDYHLEYEITASSLLPPSYVPMQPSFSELVKRRKRPPAAAFSPPTSDTGIEISWIFQGDTTESKKINVPMCLYCARGETQPTAEDLKRHLTVRHKDYIIGIIETPDGGMSVKCRPCKAGFVFPATPSPSPSSSMRHSISSPTDSHRASLIKAPTEPTTTSVVDEPAIASLGLVSVTAPDVGKIIFHPQSLASLQPGEEVPAAAEDTSWIIRKNIDRALNMPNVEWAAREYAARWALAWDGNADDSHAFLQEVWLQFARKNAGWIVASEERKREFNKDAIIFSAEGTIGPEALKEARTILADAVGENDKGLQATIKKAPNLGVADAAFAMNLFQKQVVFDALTRIAATVFTSDVTQNTGR</sequence>
<comment type="caution">
    <text evidence="2">The sequence shown here is derived from an EMBL/GenBank/DDBJ whole genome shotgun (WGS) entry which is preliminary data.</text>
</comment>
<dbReference type="EMBL" id="JAKWBI020000264">
    <property type="protein sequence ID" value="KAJ2897630.1"/>
    <property type="molecule type" value="Genomic_DNA"/>
</dbReference>
<evidence type="ECO:0000256" key="1">
    <source>
        <dbReference type="SAM" id="MobiDB-lite"/>
    </source>
</evidence>
<feature type="region of interest" description="Disordered" evidence="1">
    <location>
        <begin position="301"/>
        <end position="321"/>
    </location>
</feature>
<accession>A0AAD5WPU5</accession>
<organism evidence="2 3">
    <name type="scientific">Zalerion maritima</name>
    <dbReference type="NCBI Taxonomy" id="339359"/>
    <lineage>
        <taxon>Eukaryota</taxon>
        <taxon>Fungi</taxon>
        <taxon>Dikarya</taxon>
        <taxon>Ascomycota</taxon>
        <taxon>Pezizomycotina</taxon>
        <taxon>Sordariomycetes</taxon>
        <taxon>Lulworthiomycetidae</taxon>
        <taxon>Lulworthiales</taxon>
        <taxon>Lulworthiaceae</taxon>
        <taxon>Zalerion</taxon>
    </lineage>
</organism>
<feature type="compositionally biased region" description="Low complexity" evidence="1">
    <location>
        <begin position="305"/>
        <end position="316"/>
    </location>
</feature>
<gene>
    <name evidence="2" type="ORF">MKZ38_004530</name>
</gene>
<keyword evidence="3" id="KW-1185">Reference proteome</keyword>
<proteinExistence type="predicted"/>
<dbReference type="AlphaFoldDB" id="A0AAD5WPU5"/>
<name>A0AAD5WPU5_9PEZI</name>